<evidence type="ECO:0000256" key="1">
    <source>
        <dbReference type="SAM" id="SignalP"/>
    </source>
</evidence>
<evidence type="ECO:0000313" key="2">
    <source>
        <dbReference type="EMBL" id="UGS38449.1"/>
    </source>
</evidence>
<dbReference type="KEGG" id="sbae:DSM104329_04878"/>
<protein>
    <recommendedName>
        <fullName evidence="4">Secreted protein</fullName>
    </recommendedName>
</protein>
<organism evidence="2 3">
    <name type="scientific">Capillimicrobium parvum</name>
    <dbReference type="NCBI Taxonomy" id="2884022"/>
    <lineage>
        <taxon>Bacteria</taxon>
        <taxon>Bacillati</taxon>
        <taxon>Actinomycetota</taxon>
        <taxon>Thermoleophilia</taxon>
        <taxon>Solirubrobacterales</taxon>
        <taxon>Capillimicrobiaceae</taxon>
        <taxon>Capillimicrobium</taxon>
    </lineage>
</organism>
<dbReference type="RefSeq" id="WP_259312471.1">
    <property type="nucleotide sequence ID" value="NZ_CP087164.1"/>
</dbReference>
<accession>A0A9E6Y1N9</accession>
<sequence length="121" mass="12844">MRRLLVVAAACAGAAACASTLPAATALAHQGNPNFRSDVHGLEPATRGVTVEVLNRDDRLLLTNRSGRTIVIQGYSGDPYARLRPDGTVEVNHNSAAYYLNQERDGEVPVPAAVQRGLPPD</sequence>
<feature type="signal peptide" evidence="1">
    <location>
        <begin position="1"/>
        <end position="23"/>
    </location>
</feature>
<dbReference type="Proteomes" id="UP001162834">
    <property type="component" value="Chromosome"/>
</dbReference>
<gene>
    <name evidence="2" type="ORF">DSM104329_04878</name>
</gene>
<reference evidence="2" key="1">
    <citation type="journal article" date="2022" name="Int. J. Syst. Evol. Microbiol.">
        <title>Pseudomonas aegrilactucae sp. nov. and Pseudomonas morbosilactucae sp. nov., pathogens causing bacterial rot of lettuce in Japan.</title>
        <authorList>
            <person name="Sawada H."/>
            <person name="Fujikawa T."/>
            <person name="Satou M."/>
        </authorList>
    </citation>
    <scope>NUCLEOTIDE SEQUENCE</scope>
    <source>
        <strain evidence="2">0166_1</strain>
    </source>
</reference>
<keyword evidence="3" id="KW-1185">Reference proteome</keyword>
<dbReference type="AlphaFoldDB" id="A0A9E6Y1N9"/>
<dbReference type="EMBL" id="CP087164">
    <property type="protein sequence ID" value="UGS38449.1"/>
    <property type="molecule type" value="Genomic_DNA"/>
</dbReference>
<name>A0A9E6Y1N9_9ACTN</name>
<dbReference type="PROSITE" id="PS51257">
    <property type="entry name" value="PROKAR_LIPOPROTEIN"/>
    <property type="match status" value="1"/>
</dbReference>
<proteinExistence type="predicted"/>
<feature type="chain" id="PRO_5039733458" description="Secreted protein" evidence="1">
    <location>
        <begin position="24"/>
        <end position="121"/>
    </location>
</feature>
<evidence type="ECO:0008006" key="4">
    <source>
        <dbReference type="Google" id="ProtNLM"/>
    </source>
</evidence>
<keyword evidence="1" id="KW-0732">Signal</keyword>
<evidence type="ECO:0000313" key="3">
    <source>
        <dbReference type="Proteomes" id="UP001162834"/>
    </source>
</evidence>